<dbReference type="STRING" id="1629334.Cva_01182"/>
<dbReference type="InterPro" id="IPR051531">
    <property type="entry name" value="N-acetyltransferase"/>
</dbReference>
<evidence type="ECO:0000313" key="5">
    <source>
        <dbReference type="EMBL" id="GAO98520.1"/>
    </source>
</evidence>
<dbReference type="Proteomes" id="UP000036771">
    <property type="component" value="Unassembled WGS sequence"/>
</dbReference>
<dbReference type="AlphaFoldDB" id="A0A0K8MDA7"/>
<organism evidence="5 6">
    <name type="scientific">Caedimonas varicaedens</name>
    <dbReference type="NCBI Taxonomy" id="1629334"/>
    <lineage>
        <taxon>Bacteria</taxon>
        <taxon>Pseudomonadati</taxon>
        <taxon>Pseudomonadota</taxon>
        <taxon>Alphaproteobacteria</taxon>
        <taxon>Holosporales</taxon>
        <taxon>Caedimonadaceae</taxon>
        <taxon>Caedimonas</taxon>
    </lineage>
</organism>
<gene>
    <name evidence="5" type="primary">rimL</name>
    <name evidence="5" type="ORF">Cva_01182</name>
</gene>
<keyword evidence="6" id="KW-1185">Reference proteome</keyword>
<dbReference type="PANTHER" id="PTHR43792">
    <property type="entry name" value="GNAT FAMILY, PUTATIVE (AFU_ORTHOLOGUE AFUA_3G00765)-RELATED-RELATED"/>
    <property type="match status" value="1"/>
</dbReference>
<dbReference type="EMBL" id="BBVC01000065">
    <property type="protein sequence ID" value="GAO98520.1"/>
    <property type="molecule type" value="Genomic_DNA"/>
</dbReference>
<name>A0A0K8MDA7_9PROT</name>
<protein>
    <submittedName>
        <fullName evidence="5">Ribosomal-protein-serine acetyltransferase</fullName>
    </submittedName>
</protein>
<comment type="similarity">
    <text evidence="3">Belongs to the acetyltransferase family. RimJ subfamily.</text>
</comment>
<keyword evidence="2" id="KW-0012">Acyltransferase</keyword>
<dbReference type="GO" id="GO:0016747">
    <property type="term" value="F:acyltransferase activity, transferring groups other than amino-acyl groups"/>
    <property type="evidence" value="ECO:0007669"/>
    <property type="project" value="InterPro"/>
</dbReference>
<evidence type="ECO:0000256" key="1">
    <source>
        <dbReference type="ARBA" id="ARBA00022679"/>
    </source>
</evidence>
<dbReference type="InterPro" id="IPR016181">
    <property type="entry name" value="Acyl_CoA_acyltransferase"/>
</dbReference>
<evidence type="ECO:0000256" key="3">
    <source>
        <dbReference type="ARBA" id="ARBA00038502"/>
    </source>
</evidence>
<keyword evidence="1 5" id="KW-0808">Transferase</keyword>
<accession>A0A0K8MDA7</accession>
<proteinExistence type="inferred from homology"/>
<dbReference type="OrthoDB" id="6293260at2"/>
<evidence type="ECO:0000259" key="4">
    <source>
        <dbReference type="PROSITE" id="PS51186"/>
    </source>
</evidence>
<dbReference type="Gene3D" id="3.40.630.30">
    <property type="match status" value="1"/>
</dbReference>
<evidence type="ECO:0000256" key="2">
    <source>
        <dbReference type="ARBA" id="ARBA00023315"/>
    </source>
</evidence>
<dbReference type="SUPFAM" id="SSF55729">
    <property type="entry name" value="Acyl-CoA N-acyltransferases (Nat)"/>
    <property type="match status" value="1"/>
</dbReference>
<dbReference type="PANTHER" id="PTHR43792:SF8">
    <property type="entry name" value="[RIBOSOMAL PROTEIN US5]-ALANINE N-ACETYLTRANSFERASE"/>
    <property type="match status" value="1"/>
</dbReference>
<sequence length="198" mass="22825">MKIKDPLLLNLPMPIYTKRLLIRPLMPGDGQQLFTAIEETREQLRKWLPWVDAVKNWQDSERTAHEFYAEFIRGKKFNLAIFAEEYLIGMSGFNEVSWNIPSGIIGYWCRLSAQGNGFIREAVAAITLYAFREMGLKRVSILCHDSNLKSIQVAMNLGFELETRALGLIENLTDDELAMGRRYVRFGGEEMSADDVRW</sequence>
<dbReference type="PROSITE" id="PS51186">
    <property type="entry name" value="GNAT"/>
    <property type="match status" value="1"/>
</dbReference>
<feature type="domain" description="N-acetyltransferase" evidence="4">
    <location>
        <begin position="20"/>
        <end position="184"/>
    </location>
</feature>
<evidence type="ECO:0000313" key="6">
    <source>
        <dbReference type="Proteomes" id="UP000036771"/>
    </source>
</evidence>
<comment type="caution">
    <text evidence="5">The sequence shown here is derived from an EMBL/GenBank/DDBJ whole genome shotgun (WGS) entry which is preliminary data.</text>
</comment>
<dbReference type="InterPro" id="IPR000182">
    <property type="entry name" value="GNAT_dom"/>
</dbReference>
<dbReference type="Pfam" id="PF13302">
    <property type="entry name" value="Acetyltransf_3"/>
    <property type="match status" value="1"/>
</dbReference>
<reference evidence="5 6" key="1">
    <citation type="submission" date="2015-03" db="EMBL/GenBank/DDBJ databases">
        <title>Caedibacter varicaedens, whole genome shotgun sequence.</title>
        <authorList>
            <person name="Suzuki H."/>
            <person name="Dapper A.L."/>
            <person name="Gibson A.K."/>
            <person name="Jackson C."/>
            <person name="Lee H."/>
            <person name="Pejaver V.R."/>
            <person name="Doak T."/>
            <person name="Lynch M."/>
        </authorList>
    </citation>
    <scope>NUCLEOTIDE SEQUENCE [LARGE SCALE GENOMIC DNA]</scope>
</reference>